<gene>
    <name evidence="1" type="ORF">H9847_03725</name>
</gene>
<protein>
    <submittedName>
        <fullName evidence="1">Uncharacterized protein</fullName>
    </submittedName>
</protein>
<reference evidence="1" key="1">
    <citation type="journal article" date="2021" name="PeerJ">
        <title>Extensive microbial diversity within the chicken gut microbiome revealed by metagenomics and culture.</title>
        <authorList>
            <person name="Gilroy R."/>
            <person name="Ravi A."/>
            <person name="Getino M."/>
            <person name="Pursley I."/>
            <person name="Horton D.L."/>
            <person name="Alikhan N.F."/>
            <person name="Baker D."/>
            <person name="Gharbi K."/>
            <person name="Hall N."/>
            <person name="Watson M."/>
            <person name="Adriaenssens E.M."/>
            <person name="Foster-Nyarko E."/>
            <person name="Jarju S."/>
            <person name="Secka A."/>
            <person name="Antonio M."/>
            <person name="Oren A."/>
            <person name="Chaudhuri R.R."/>
            <person name="La Ragione R."/>
            <person name="Hildebrand F."/>
            <person name="Pallen M.J."/>
        </authorList>
    </citation>
    <scope>NUCLEOTIDE SEQUENCE</scope>
    <source>
        <strain evidence="1">378</strain>
    </source>
</reference>
<sequence>MERPFYVSDGVLKVALIGLNHKNITPSVLPVAVAPASAALNAPDLDSADVAWSLVSLVFAYESAYVDCPVTSISVSDMALYRQALAQQEAAAAPAVNAAQSTTVATDVSASTDASTDADADAGVGAGAGAASAAAQLVARVQLLHGPLPVASCPPEPENQRYLSAELIAVLDAYSSNAVVWLDILARLHGTGLKVPAEYLLTFLQTYRRLKSALNQLYQAVPLEFLSARGRFLLPYVSASMAKSRSDEEDDDDEDSARFSAEVGTTEWFSQVRDQWRHGSALERKGAVAALLRHDKLGFLLDLIESDFKTLAATERANLVGLLSAHWLTQRHYWYEDSSQGQVTATEPAAPTTLQRVTTWLLGLIQTDRSKDVKAKATALLRCVPHSPLEEQIVALVRQVLTVKEKHGKRSYSLADVTTDEIVQAMSTLLPEIDIKYLQKDARLAFTELCWYVSPALWFELLALERSGDEAQDAELLFTTFGHAFPGMEALTAKHPHYLRDTAVLYFISRIGPELGDVYRAAFYQHCAESLPYDVVIAIITQASYAERETLPLVLYPQRFPLVFMQQARPLYELLSFAFKLCTEPAQCWGPNFSQFYLDLLLRNYDREQWAQMYFYSSVATRNNLDTIAWALTPQVRAQAVTRIEELRSKVQADIVAREQETQQLQDAKAREDKAKLQRLEREIDRRQSGIKVLDQFLESIAQAERVQQLCSQTQ</sequence>
<accession>A0A948TFL2</accession>
<comment type="caution">
    <text evidence="1">The sequence shown here is derived from an EMBL/GenBank/DDBJ whole genome shotgun (WGS) entry which is preliminary data.</text>
</comment>
<proteinExistence type="predicted"/>
<dbReference type="AlphaFoldDB" id="A0A948TFL2"/>
<name>A0A948TFL2_9GAMM</name>
<organism evidence="1 2">
    <name type="scientific">Candidatus Anaerobiospirillum pullicola</name>
    <dbReference type="NCBI Taxonomy" id="2838451"/>
    <lineage>
        <taxon>Bacteria</taxon>
        <taxon>Pseudomonadati</taxon>
        <taxon>Pseudomonadota</taxon>
        <taxon>Gammaproteobacteria</taxon>
        <taxon>Aeromonadales</taxon>
        <taxon>Succinivibrionaceae</taxon>
        <taxon>Anaerobiospirillum</taxon>
    </lineage>
</organism>
<evidence type="ECO:0000313" key="2">
    <source>
        <dbReference type="Proteomes" id="UP000733611"/>
    </source>
</evidence>
<dbReference type="EMBL" id="JAHLFE010000069">
    <property type="protein sequence ID" value="MBU3843965.1"/>
    <property type="molecule type" value="Genomic_DNA"/>
</dbReference>
<reference evidence="1" key="2">
    <citation type="submission" date="2021-04" db="EMBL/GenBank/DDBJ databases">
        <authorList>
            <person name="Gilroy R."/>
        </authorList>
    </citation>
    <scope>NUCLEOTIDE SEQUENCE</scope>
    <source>
        <strain evidence="1">378</strain>
    </source>
</reference>
<dbReference type="Proteomes" id="UP000733611">
    <property type="component" value="Unassembled WGS sequence"/>
</dbReference>
<evidence type="ECO:0000313" key="1">
    <source>
        <dbReference type="EMBL" id="MBU3843965.1"/>
    </source>
</evidence>